<gene>
    <name evidence="3" type="ORF">FA014_18465</name>
</gene>
<accession>A0A7Z8JWD7</accession>
<dbReference type="PANTHER" id="PTHR43784:SF2">
    <property type="entry name" value="GDSL-LIKE LIPASE_ACYLHYDROLASE, PUTATIVE (AFU_ORTHOLOGUE AFUA_2G00820)-RELATED"/>
    <property type="match status" value="1"/>
</dbReference>
<protein>
    <submittedName>
        <fullName evidence="3">SGNH/GDSL hydrolase family protein</fullName>
    </submittedName>
</protein>
<evidence type="ECO:0000259" key="2">
    <source>
        <dbReference type="Pfam" id="PF13472"/>
    </source>
</evidence>
<evidence type="ECO:0000313" key="3">
    <source>
        <dbReference type="EMBL" id="TKR22063.1"/>
    </source>
</evidence>
<dbReference type="OrthoDB" id="3465773at2"/>
<comment type="caution">
    <text evidence="3">The sequence shown here is derived from an EMBL/GenBank/DDBJ whole genome shotgun (WGS) entry which is preliminary data.</text>
</comment>
<dbReference type="CDD" id="cd01832">
    <property type="entry name" value="SGNH_hydrolase_like_1"/>
    <property type="match status" value="1"/>
</dbReference>
<feature type="region of interest" description="Disordered" evidence="1">
    <location>
        <begin position="1"/>
        <end position="24"/>
    </location>
</feature>
<dbReference type="InterPro" id="IPR053140">
    <property type="entry name" value="GDSL_Rv0518-like"/>
</dbReference>
<dbReference type="RefSeq" id="WP_154731074.1">
    <property type="nucleotide sequence ID" value="NZ_SZYE01000261.1"/>
</dbReference>
<dbReference type="SUPFAM" id="SSF52266">
    <property type="entry name" value="SGNH hydrolase"/>
    <property type="match status" value="1"/>
</dbReference>
<keyword evidence="3" id="KW-0378">Hydrolase</keyword>
<dbReference type="Proteomes" id="UP000308121">
    <property type="component" value="Unassembled WGS sequence"/>
</dbReference>
<dbReference type="InterPro" id="IPR013830">
    <property type="entry name" value="SGNH_hydro"/>
</dbReference>
<feature type="compositionally biased region" description="Low complexity" evidence="1">
    <location>
        <begin position="1"/>
        <end position="18"/>
    </location>
</feature>
<dbReference type="Gene3D" id="3.40.50.1110">
    <property type="entry name" value="SGNH hydrolase"/>
    <property type="match status" value="1"/>
</dbReference>
<dbReference type="PANTHER" id="PTHR43784">
    <property type="entry name" value="GDSL-LIKE LIPASE/ACYLHYDROLASE, PUTATIVE (AFU_ORTHOLOGUE AFUA_2G00820)-RELATED"/>
    <property type="match status" value="1"/>
</dbReference>
<dbReference type="InterPro" id="IPR036514">
    <property type="entry name" value="SGNH_hydro_sf"/>
</dbReference>
<sequence length="283" mass="30660">MTTHEGAAATAATQDSTALDPTTAPPWRRYVAVGDSFTEGLWDAPHGEDGPVRGWADVLAGLLSERRRAAGAEPLRYANLAVRGRLLRPIVAEQVPEALAMQPDLVSLVGGGNDILRPTADPDRLAHGLEQAVARIRATGADVLLATGFDASGSPIVSTTRPRVGVYNAHIWSIARRHGAHVLDLWGMRHLHDIRMWAPDRIHLTSEAHARVAQGALVALGLTPDDPGWDSPLTPTPRPSRAVQARQDAQWLRLYAYPWATRRLRGTSSGDTRQPKLPTLTEV</sequence>
<evidence type="ECO:0000313" key="4">
    <source>
        <dbReference type="Proteomes" id="UP000308121"/>
    </source>
</evidence>
<name>A0A7Z8JWD7_9CELL</name>
<organism evidence="3 4">
    <name type="scientific">Cellulomonas hominis</name>
    <dbReference type="NCBI Taxonomy" id="156981"/>
    <lineage>
        <taxon>Bacteria</taxon>
        <taxon>Bacillati</taxon>
        <taxon>Actinomycetota</taxon>
        <taxon>Actinomycetes</taxon>
        <taxon>Micrococcales</taxon>
        <taxon>Cellulomonadaceae</taxon>
        <taxon>Cellulomonas</taxon>
    </lineage>
</organism>
<reference evidence="3 4" key="1">
    <citation type="submission" date="2019-05" db="EMBL/GenBank/DDBJ databases">
        <title>Genome sequence of Cellulomonas hominis strain CS1.</title>
        <authorList>
            <person name="Belmont J."/>
            <person name="Maclea K.S."/>
        </authorList>
    </citation>
    <scope>NUCLEOTIDE SEQUENCE [LARGE SCALE GENOMIC DNA]</scope>
    <source>
        <strain evidence="3 4">CS1</strain>
    </source>
</reference>
<evidence type="ECO:0000256" key="1">
    <source>
        <dbReference type="SAM" id="MobiDB-lite"/>
    </source>
</evidence>
<dbReference type="AlphaFoldDB" id="A0A7Z8JWD7"/>
<proteinExistence type="predicted"/>
<dbReference type="EMBL" id="SZYE01000261">
    <property type="protein sequence ID" value="TKR22063.1"/>
    <property type="molecule type" value="Genomic_DNA"/>
</dbReference>
<dbReference type="GO" id="GO:0016787">
    <property type="term" value="F:hydrolase activity"/>
    <property type="evidence" value="ECO:0007669"/>
    <property type="project" value="UniProtKB-KW"/>
</dbReference>
<dbReference type="Pfam" id="PF13472">
    <property type="entry name" value="Lipase_GDSL_2"/>
    <property type="match status" value="1"/>
</dbReference>
<feature type="domain" description="SGNH hydrolase-type esterase" evidence="2">
    <location>
        <begin position="32"/>
        <end position="211"/>
    </location>
</feature>